<dbReference type="RefSeq" id="WP_301198819.1">
    <property type="nucleotide sequence ID" value="NZ_JAPDPI010000011.1"/>
</dbReference>
<protein>
    <submittedName>
        <fullName evidence="3">Outer membrane lipoprotein carrier protein LolA</fullName>
    </submittedName>
</protein>
<sequence>MKKLLLLIAFIPGFLLAQTHEKAVEILDKVTEKTKTFKTIKADFSFGMENKLEEIDEQHEGKISIKGDKYKATLMNVDTYFDGKTLWTHMVEEEEVNVDEPDPEDEETLNPASIFTIYQTGFKFAYLGERTVDGVVVYGIDLFPINRDKPYSRINLEIQKDNLQLKTIKQIGKDGNNYTIKVKNMVTNVPMDDAMFKFDTNANPDVDVIDMR</sequence>
<keyword evidence="3" id="KW-0449">Lipoprotein</keyword>
<evidence type="ECO:0000256" key="2">
    <source>
        <dbReference type="SAM" id="SignalP"/>
    </source>
</evidence>
<reference evidence="3" key="1">
    <citation type="submission" date="2022-10" db="EMBL/GenBank/DDBJ databases">
        <authorList>
            <person name="Yu W.X."/>
        </authorList>
    </citation>
    <scope>NUCLEOTIDE SEQUENCE</scope>
    <source>
        <strain evidence="3">D04</strain>
    </source>
</reference>
<dbReference type="Pfam" id="PF16584">
    <property type="entry name" value="LolA_2"/>
    <property type="match status" value="1"/>
</dbReference>
<evidence type="ECO:0000313" key="3">
    <source>
        <dbReference type="EMBL" id="MCW3805448.1"/>
    </source>
</evidence>
<accession>A0AAE3SJJ1</accession>
<organism evidence="3 4">
    <name type="scientific">Plebeiibacterium marinum</name>
    <dbReference type="NCBI Taxonomy" id="2992111"/>
    <lineage>
        <taxon>Bacteria</taxon>
        <taxon>Pseudomonadati</taxon>
        <taxon>Bacteroidota</taxon>
        <taxon>Bacteroidia</taxon>
        <taxon>Marinilabiliales</taxon>
        <taxon>Marinilabiliaceae</taxon>
        <taxon>Plebeiibacterium</taxon>
    </lineage>
</organism>
<dbReference type="PANTHER" id="PTHR35869">
    <property type="entry name" value="OUTER-MEMBRANE LIPOPROTEIN CARRIER PROTEIN"/>
    <property type="match status" value="1"/>
</dbReference>
<keyword evidence="4" id="KW-1185">Reference proteome</keyword>
<dbReference type="AlphaFoldDB" id="A0AAE3SJJ1"/>
<dbReference type="InterPro" id="IPR004564">
    <property type="entry name" value="OM_lipoprot_carrier_LolA-like"/>
</dbReference>
<keyword evidence="1 2" id="KW-0732">Signal</keyword>
<feature type="chain" id="PRO_5041927738" evidence="2">
    <location>
        <begin position="18"/>
        <end position="212"/>
    </location>
</feature>
<proteinExistence type="predicted"/>
<name>A0AAE3SJJ1_9BACT</name>
<dbReference type="CDD" id="cd16325">
    <property type="entry name" value="LolA"/>
    <property type="match status" value="1"/>
</dbReference>
<evidence type="ECO:0000256" key="1">
    <source>
        <dbReference type="ARBA" id="ARBA00022729"/>
    </source>
</evidence>
<dbReference type="InterPro" id="IPR029046">
    <property type="entry name" value="LolA/LolB/LppX"/>
</dbReference>
<dbReference type="SUPFAM" id="SSF89392">
    <property type="entry name" value="Prokaryotic lipoproteins and lipoprotein localization factors"/>
    <property type="match status" value="1"/>
</dbReference>
<dbReference type="Gene3D" id="2.50.20.10">
    <property type="entry name" value="Lipoprotein localisation LolA/LolB/LppX"/>
    <property type="match status" value="1"/>
</dbReference>
<dbReference type="PANTHER" id="PTHR35869:SF1">
    <property type="entry name" value="OUTER-MEMBRANE LIPOPROTEIN CARRIER PROTEIN"/>
    <property type="match status" value="1"/>
</dbReference>
<dbReference type="EMBL" id="JAPDPI010000011">
    <property type="protein sequence ID" value="MCW3805448.1"/>
    <property type="molecule type" value="Genomic_DNA"/>
</dbReference>
<gene>
    <name evidence="3" type="ORF">OM074_07395</name>
</gene>
<comment type="caution">
    <text evidence="3">The sequence shown here is derived from an EMBL/GenBank/DDBJ whole genome shotgun (WGS) entry which is preliminary data.</text>
</comment>
<evidence type="ECO:0000313" key="4">
    <source>
        <dbReference type="Proteomes" id="UP001207408"/>
    </source>
</evidence>
<feature type="signal peptide" evidence="2">
    <location>
        <begin position="1"/>
        <end position="17"/>
    </location>
</feature>
<dbReference type="Proteomes" id="UP001207408">
    <property type="component" value="Unassembled WGS sequence"/>
</dbReference>